<dbReference type="KEGG" id="upv:EJN92_07475"/>
<accession>A0A3Q9BQ10</accession>
<dbReference type="AlphaFoldDB" id="A0A3Q9BQ10"/>
<reference evidence="1 2" key="1">
    <citation type="journal article" date="2011" name="Int. J. Syst. Evol. Microbiol.">
        <title>Description of Undibacterium oligocarboniphilum sp. nov., isolated from purified water, and Undibacterium pigrum strain CCUG 49012 as the type strain of Undibacterium parvum sp. nov., and emended descriptions of the genus Undibacterium and the species Undibacterium pigrum.</title>
        <authorList>
            <person name="Eder W."/>
            <person name="Wanner G."/>
            <person name="Ludwig W."/>
            <person name="Busse H.J."/>
            <person name="Ziemke-Kageler F."/>
            <person name="Lang E."/>
        </authorList>
    </citation>
    <scope>NUCLEOTIDE SEQUENCE [LARGE SCALE GENOMIC DNA]</scope>
    <source>
        <strain evidence="1 2">DSM 23061</strain>
    </source>
</reference>
<organism evidence="1 2">
    <name type="scientific">Undibacterium parvum</name>
    <dbReference type="NCBI Taxonomy" id="401471"/>
    <lineage>
        <taxon>Bacteria</taxon>
        <taxon>Pseudomonadati</taxon>
        <taxon>Pseudomonadota</taxon>
        <taxon>Betaproteobacteria</taxon>
        <taxon>Burkholderiales</taxon>
        <taxon>Oxalobacteraceae</taxon>
        <taxon>Undibacterium</taxon>
    </lineage>
</organism>
<evidence type="ECO:0000313" key="2">
    <source>
        <dbReference type="Proteomes" id="UP000275663"/>
    </source>
</evidence>
<proteinExistence type="predicted"/>
<dbReference type="Pfam" id="PF10679">
    <property type="entry name" value="DUF2491"/>
    <property type="match status" value="1"/>
</dbReference>
<dbReference type="InterPro" id="IPR019621">
    <property type="entry name" value="DUF2491"/>
</dbReference>
<dbReference type="RefSeq" id="WP_126127235.1">
    <property type="nucleotide sequence ID" value="NZ_CP034464.1"/>
</dbReference>
<protein>
    <submittedName>
        <fullName evidence="1">DUF2491 family protein</fullName>
    </submittedName>
</protein>
<dbReference type="OrthoDB" id="8743046at2"/>
<dbReference type="Proteomes" id="UP000275663">
    <property type="component" value="Chromosome"/>
</dbReference>
<sequence>MAWNDAYKYVRGIAARHGIAEGEKREDQSLPLGARIGGILSLQMTPFIHANTNGSLMQIPALADNLIKAISRVDLDMKGILYRYYLSTGDDDSAADQAQEKFLQLYQDSEGKVSELMYCTRLTRMIPESAEDQEAFMGSAGYGLGDKTYTLWREQLAGLGWVEADLAAVFGDADSLTYQRDAGNPAAEFVPPFKGTETRIDDAAGEHGLKQQIIFMPYSRDVAGTPEYLLISTEIVADQDGDATRRGIHVDFMIGLPLAQDRVVIR</sequence>
<evidence type="ECO:0000313" key="1">
    <source>
        <dbReference type="EMBL" id="AZP11853.1"/>
    </source>
</evidence>
<gene>
    <name evidence="1" type="ORF">EJN92_07475</name>
</gene>
<name>A0A3Q9BQ10_9BURK</name>
<keyword evidence="2" id="KW-1185">Reference proteome</keyword>
<dbReference type="EMBL" id="CP034464">
    <property type="protein sequence ID" value="AZP11853.1"/>
    <property type="molecule type" value="Genomic_DNA"/>
</dbReference>